<protein>
    <submittedName>
        <fullName evidence="1">Uncharacterized protein</fullName>
    </submittedName>
</protein>
<evidence type="ECO:0000313" key="2">
    <source>
        <dbReference type="Proteomes" id="UP000010796"/>
    </source>
</evidence>
<reference evidence="2" key="1">
    <citation type="submission" date="2012-02" db="EMBL/GenBank/DDBJ databases">
        <title>The complete genome of Echinicola vietnamensis DSM 17526.</title>
        <authorList>
            <person name="Lucas S."/>
            <person name="Copeland A."/>
            <person name="Lapidus A."/>
            <person name="Glavina del Rio T."/>
            <person name="Dalin E."/>
            <person name="Tice H."/>
            <person name="Bruce D."/>
            <person name="Goodwin L."/>
            <person name="Pitluck S."/>
            <person name="Peters L."/>
            <person name="Ovchinnikova G."/>
            <person name="Teshima H."/>
            <person name="Kyrpides N."/>
            <person name="Mavromatis K."/>
            <person name="Ivanova N."/>
            <person name="Brettin T."/>
            <person name="Detter J.C."/>
            <person name="Han C."/>
            <person name="Larimer F."/>
            <person name="Land M."/>
            <person name="Hauser L."/>
            <person name="Markowitz V."/>
            <person name="Cheng J.-F."/>
            <person name="Hugenholtz P."/>
            <person name="Woyke T."/>
            <person name="Wu D."/>
            <person name="Brambilla E."/>
            <person name="Klenk H.-P."/>
            <person name="Eisen J.A."/>
        </authorList>
    </citation>
    <scope>NUCLEOTIDE SEQUENCE [LARGE SCALE GENOMIC DNA]</scope>
    <source>
        <strain evidence="2">DSM 17526 / LMG 23754 / KMM 6221</strain>
    </source>
</reference>
<dbReference type="KEGG" id="evi:Echvi_2544"/>
<dbReference type="eggNOG" id="ENOG50341FW">
    <property type="taxonomic scope" value="Bacteria"/>
</dbReference>
<evidence type="ECO:0000313" key="1">
    <source>
        <dbReference type="EMBL" id="AGA78790.1"/>
    </source>
</evidence>
<name>L0G1Q9_ECHVK</name>
<dbReference type="EMBL" id="CP003346">
    <property type="protein sequence ID" value="AGA78790.1"/>
    <property type="molecule type" value="Genomic_DNA"/>
</dbReference>
<dbReference type="OrthoDB" id="827968at2"/>
<organism evidence="1 2">
    <name type="scientific">Echinicola vietnamensis (strain DSM 17526 / LMG 23754 / KMM 6221)</name>
    <dbReference type="NCBI Taxonomy" id="926556"/>
    <lineage>
        <taxon>Bacteria</taxon>
        <taxon>Pseudomonadati</taxon>
        <taxon>Bacteroidota</taxon>
        <taxon>Cytophagia</taxon>
        <taxon>Cytophagales</taxon>
        <taxon>Cyclobacteriaceae</taxon>
        <taxon>Echinicola</taxon>
    </lineage>
</organism>
<proteinExistence type="predicted"/>
<dbReference type="STRING" id="926556.Echvi_2544"/>
<dbReference type="AlphaFoldDB" id="L0G1Q9"/>
<dbReference type="Proteomes" id="UP000010796">
    <property type="component" value="Chromosome"/>
</dbReference>
<gene>
    <name evidence="1" type="ordered locus">Echvi_2544</name>
</gene>
<sequence length="392" mass="46252">MYPIEFKNTIRSTFLKVTVVLTIMCSFGCSEQQNEHVEKEKKAKFVLEDSIRIDIPYGFGVVTPEAKDSTVLLYSYIDEHFFLLDYSGEQALTEYYFRGDGPKEYSGILQYAGIYNKQPFFIDHQKILFFLPKENALDPVRWHYPFPVKHGGMPNLSADFLDHNKLFVNNLSPSIYVKKNTHVKPTLDTIPVWKYLEYDERVKRFEVKRKGFLNEKSGYYSDKRLFSYQFKSWVNKDKVYSLGGYVDEILVYDGLNSMYPTDNIQIKIPGFEQPKGFSEPLTINNHEEINDLSDKHSYISQTYLMENRQLFLTYSLGVNDIDLENRVFKGYWFNYEENKGKNVMLPKENGENSSWYNRIAYLGNNRFLFVQNNEKVERDFHTGYIYRLDHAN</sequence>
<dbReference type="HOGENOM" id="CLU_703452_0_0_10"/>
<dbReference type="RefSeq" id="WP_015266346.1">
    <property type="nucleotide sequence ID" value="NC_019904.1"/>
</dbReference>
<keyword evidence="2" id="KW-1185">Reference proteome</keyword>
<accession>L0G1Q9</accession>